<dbReference type="CDD" id="cd00822">
    <property type="entry name" value="TopoII_Trans_DNA_gyrase"/>
    <property type="match status" value="1"/>
</dbReference>
<dbReference type="GO" id="GO:0005694">
    <property type="term" value="C:chromosome"/>
    <property type="evidence" value="ECO:0007669"/>
    <property type="project" value="InterPro"/>
</dbReference>
<keyword evidence="6 11" id="KW-0067">ATP-binding</keyword>
<dbReference type="InterPro" id="IPR002288">
    <property type="entry name" value="DNA_gyrase_B_C"/>
</dbReference>
<keyword evidence="10 11" id="KW-0413">Isomerase</keyword>
<dbReference type="Pfam" id="PF00986">
    <property type="entry name" value="DNA_gyraseB_C"/>
    <property type="match status" value="1"/>
</dbReference>
<dbReference type="FunFam" id="3.40.50.670:FF:000001">
    <property type="entry name" value="DNA topoisomerase 2"/>
    <property type="match status" value="1"/>
</dbReference>
<dbReference type="SUPFAM" id="SSF55874">
    <property type="entry name" value="ATPase domain of HSP90 chaperone/DNA topoisomerase II/histidine kinase"/>
    <property type="match status" value="1"/>
</dbReference>
<dbReference type="Gene3D" id="3.40.50.670">
    <property type="match status" value="2"/>
</dbReference>
<dbReference type="InterPro" id="IPR003594">
    <property type="entry name" value="HATPase_dom"/>
</dbReference>
<keyword evidence="9" id="KW-0238">DNA-binding</keyword>
<dbReference type="PANTHER" id="PTHR45866:SF1">
    <property type="entry name" value="DNA GYRASE SUBUNIT B, MITOCHONDRIAL"/>
    <property type="match status" value="1"/>
</dbReference>
<dbReference type="FunFam" id="3.30.565.10:FF:000002">
    <property type="entry name" value="DNA gyrase subunit B"/>
    <property type="match status" value="1"/>
</dbReference>
<name>A0A4R6AEQ4_9RHOB</name>
<evidence type="ECO:0000256" key="4">
    <source>
        <dbReference type="ARBA" id="ARBA00022723"/>
    </source>
</evidence>
<feature type="binding site" evidence="11">
    <location>
        <position position="508"/>
    </location>
    <ligand>
        <name>Mg(2+)</name>
        <dbReference type="ChEBI" id="CHEBI:18420"/>
        <label>2</label>
    </ligand>
</feature>
<accession>A0A4R6AEQ4</accession>
<dbReference type="InterPro" id="IPR006171">
    <property type="entry name" value="TOPRIM_dom"/>
</dbReference>
<dbReference type="EC" id="5.6.2.2" evidence="11"/>
<sequence>MTDTSVRPDDYGADSIKVLKGLEAVRKRPGMYIGDTDDGSGLHHMVYEVVDNGIDEALAGHADIVSVTIHADDSVSVRDNGRGVPVGIHEEEGVSAAEVIMTQLHAGGKFDQNSYKVSGGLHGVGVSVVNALSDWLELRIWRDGKEHYARFERGETVEHLRVVGDANGEKGTEVRFLASTSTFSDLGYVFKTLEHRLRELAFLNSGVRIRVRDERPTEPVELELCYDGGVREFVKYLDRSKTPLISDPIFITGERDGIAVEVAMWWNDGFNEMVLPFTNNIPQRDGGTHLAGFRGALTRTLNLYAGQSGLAKKEKINFTGDDAREGLTAVLSVKVPDPKFSSQTKDKLVSSEVRPAVEGLMNEKLAEWFEENPSEARNIVTKIVEAALAREAARKAREMTRKKSSLDVANLPGKLADCQVKDPAQREIFLVEGDSAGGSAKQGRSRYNQAVLPLKGKILNVERARFDRMLGSQEIGTLITAFGTGIGRDEFDISKLRYHKIIIMTDADVDGAHIRTLLLTFFFRQMPELIEGGYLYIAQPPLFKVMRGKSEVYLKDEASMEDYLIQQGVEGAVLRLTDGSEIAGNDLLRVVEEARTVRRILQQFPTHYPLRILEQAAIAGAFAPGAADRDLQGVADAVARRLDQVAAEYETGWQGRITQDHGIRLARVLRGVEEIRTLDGAVLRSGEARRLGGQTDALRGVYADTSHLVRKERDTVIHGPLDLLDAITEEGERGLTLQRYKGLGEMNPDQLWETTLDPEARTLLQVRVEDVAEADDIFTKLMGDVVEPRRDFIRANALNVENLDT</sequence>
<dbReference type="InterPro" id="IPR018522">
    <property type="entry name" value="TopoIIA_CS"/>
</dbReference>
<dbReference type="CDD" id="cd03366">
    <property type="entry name" value="TOPRIM_TopoIIA_GyrB"/>
    <property type="match status" value="1"/>
</dbReference>
<dbReference type="InterPro" id="IPR036890">
    <property type="entry name" value="HATPase_C_sf"/>
</dbReference>
<dbReference type="Gene3D" id="3.30.230.10">
    <property type="match status" value="1"/>
</dbReference>
<dbReference type="SMART" id="SM00387">
    <property type="entry name" value="HATPase_c"/>
    <property type="match status" value="1"/>
</dbReference>
<dbReference type="NCBIfam" id="NF004189">
    <property type="entry name" value="PRK05644.1"/>
    <property type="match status" value="1"/>
</dbReference>
<comment type="subunit">
    <text evidence="11">Heterotetramer, composed of two GyrA and two GyrB chains. In the heterotetramer, GyrA contains the active site tyrosine that forms a transient covalent intermediate with DNA, while GyrB binds cofactors and catalyzes ATP hydrolysis.</text>
</comment>
<dbReference type="FunFam" id="3.30.230.10:FF:000005">
    <property type="entry name" value="DNA gyrase subunit B"/>
    <property type="match status" value="1"/>
</dbReference>
<evidence type="ECO:0000256" key="3">
    <source>
        <dbReference type="ARBA" id="ARBA00022490"/>
    </source>
</evidence>
<keyword evidence="3 11" id="KW-0963">Cytoplasm</keyword>
<dbReference type="SUPFAM" id="SSF54211">
    <property type="entry name" value="Ribosomal protein S5 domain 2-like"/>
    <property type="match status" value="1"/>
</dbReference>
<dbReference type="PRINTS" id="PR00418">
    <property type="entry name" value="TPI2FAMILY"/>
</dbReference>
<keyword evidence="8 11" id="KW-0799">Topoisomerase</keyword>
<dbReference type="PRINTS" id="PR01159">
    <property type="entry name" value="DNAGYRASEB"/>
</dbReference>
<comment type="miscellaneous">
    <text evidence="11">Few gyrases are as efficient as E.coli at forming negative supercoils. Not all organisms have 2 type II topoisomerases; in organisms with a single type II topoisomerase this enzyme also has to decatenate newly replicated chromosomes.</text>
</comment>
<dbReference type="Pfam" id="PF21249">
    <property type="entry name" value="GyrB_hook"/>
    <property type="match status" value="1"/>
</dbReference>
<dbReference type="GO" id="GO:0003918">
    <property type="term" value="F:DNA topoisomerase type II (double strand cut, ATP-hydrolyzing) activity"/>
    <property type="evidence" value="ECO:0007669"/>
    <property type="project" value="UniProtKB-UniRule"/>
</dbReference>
<gene>
    <name evidence="11 13" type="primary">gyrB</name>
    <name evidence="13" type="ORF">E2L08_05330</name>
</gene>
<dbReference type="NCBIfam" id="TIGR01059">
    <property type="entry name" value="gyrB"/>
    <property type="match status" value="1"/>
</dbReference>
<dbReference type="AlphaFoldDB" id="A0A4R6AEQ4"/>
<evidence type="ECO:0000313" key="14">
    <source>
        <dbReference type="Proteomes" id="UP000295701"/>
    </source>
</evidence>
<dbReference type="Pfam" id="PF00204">
    <property type="entry name" value="DNA_gyraseB"/>
    <property type="match status" value="1"/>
</dbReference>
<feature type="site" description="Interaction with DNA" evidence="11">
    <location>
        <position position="460"/>
    </location>
</feature>
<dbReference type="RefSeq" id="WP_133396029.1">
    <property type="nucleotide sequence ID" value="NZ_SNAA01000004.1"/>
</dbReference>
<feature type="domain" description="Toprim" evidence="12">
    <location>
        <begin position="426"/>
        <end position="541"/>
    </location>
</feature>
<dbReference type="NCBIfam" id="NF011501">
    <property type="entry name" value="PRK14939.1"/>
    <property type="match status" value="1"/>
</dbReference>
<dbReference type="InterPro" id="IPR013759">
    <property type="entry name" value="Topo_IIA_B_C"/>
</dbReference>
<feature type="binding site" evidence="11">
    <location>
        <position position="432"/>
    </location>
    <ligand>
        <name>Mg(2+)</name>
        <dbReference type="ChEBI" id="CHEBI:18420"/>
        <label>1</label>
        <note>catalytic</note>
    </ligand>
</feature>
<organism evidence="13 14">
    <name type="scientific">Palleronia sediminis</name>
    <dbReference type="NCBI Taxonomy" id="2547833"/>
    <lineage>
        <taxon>Bacteria</taxon>
        <taxon>Pseudomonadati</taxon>
        <taxon>Pseudomonadota</taxon>
        <taxon>Alphaproteobacteria</taxon>
        <taxon>Rhodobacterales</taxon>
        <taxon>Roseobacteraceae</taxon>
        <taxon>Palleronia</taxon>
    </lineage>
</organism>
<evidence type="ECO:0000256" key="11">
    <source>
        <dbReference type="HAMAP-Rule" id="MF_01898"/>
    </source>
</evidence>
<evidence type="ECO:0000256" key="1">
    <source>
        <dbReference type="ARBA" id="ARBA00000185"/>
    </source>
</evidence>
<dbReference type="HAMAP" id="MF_01898">
    <property type="entry name" value="GyrB"/>
    <property type="match status" value="1"/>
</dbReference>
<dbReference type="InterPro" id="IPR013760">
    <property type="entry name" value="Topo_IIA-like_dom_sf"/>
</dbReference>
<dbReference type="InterPro" id="IPR034160">
    <property type="entry name" value="TOPRIM_GyrB"/>
</dbReference>
<dbReference type="SUPFAM" id="SSF56719">
    <property type="entry name" value="Type II DNA topoisomerase"/>
    <property type="match status" value="1"/>
</dbReference>
<dbReference type="SMART" id="SM00433">
    <property type="entry name" value="TOP2c"/>
    <property type="match status" value="1"/>
</dbReference>
<dbReference type="GO" id="GO:0005737">
    <property type="term" value="C:cytoplasm"/>
    <property type="evidence" value="ECO:0007669"/>
    <property type="project" value="UniProtKB-SubCell"/>
</dbReference>
<dbReference type="CDD" id="cd16928">
    <property type="entry name" value="HATPase_GyrB-like"/>
    <property type="match status" value="1"/>
</dbReference>
<dbReference type="EMBL" id="SNAA01000004">
    <property type="protein sequence ID" value="TDL81542.1"/>
    <property type="molecule type" value="Genomic_DNA"/>
</dbReference>
<comment type="catalytic activity">
    <reaction evidence="1 11">
        <text>ATP-dependent breakage, passage and rejoining of double-stranded DNA.</text>
        <dbReference type="EC" id="5.6.2.2"/>
    </reaction>
</comment>
<dbReference type="InterPro" id="IPR001241">
    <property type="entry name" value="Topo_IIA"/>
</dbReference>
<dbReference type="Gene3D" id="3.30.565.10">
    <property type="entry name" value="Histidine kinase-like ATPase, C-terminal domain"/>
    <property type="match status" value="1"/>
</dbReference>
<evidence type="ECO:0000256" key="9">
    <source>
        <dbReference type="ARBA" id="ARBA00023125"/>
    </source>
</evidence>
<comment type="caution">
    <text evidence="13">The sequence shown here is derived from an EMBL/GenBank/DDBJ whole genome shotgun (WGS) entry which is preliminary data.</text>
</comment>
<comment type="cofactor">
    <cofactor evidence="11">
        <name>Mg(2+)</name>
        <dbReference type="ChEBI" id="CHEBI:18420"/>
    </cofactor>
    <cofactor evidence="11">
        <name>Mn(2+)</name>
        <dbReference type="ChEBI" id="CHEBI:29035"/>
    </cofactor>
    <cofactor evidence="11">
        <name>Ca(2+)</name>
        <dbReference type="ChEBI" id="CHEBI:29108"/>
    </cofactor>
    <text evidence="11">Binds two Mg(2+) per subunit. The magnesium ions form salt bridges with both the protein and the DNA. Can also accept other divalent metal cations, such as Mn(2+) or Ca(2+).</text>
</comment>
<keyword evidence="4 11" id="KW-0479">Metal-binding</keyword>
<keyword evidence="14" id="KW-1185">Reference proteome</keyword>
<dbReference type="GO" id="GO:0005524">
    <property type="term" value="F:ATP binding"/>
    <property type="evidence" value="ECO:0007669"/>
    <property type="project" value="UniProtKB-UniRule"/>
</dbReference>
<dbReference type="GO" id="GO:0046872">
    <property type="term" value="F:metal ion binding"/>
    <property type="evidence" value="ECO:0007669"/>
    <property type="project" value="UniProtKB-KW"/>
</dbReference>
<evidence type="ECO:0000256" key="5">
    <source>
        <dbReference type="ARBA" id="ARBA00022741"/>
    </source>
</evidence>
<comment type="function">
    <text evidence="11">A type II topoisomerase that negatively supercoils closed circular double-stranded (ds) DNA in an ATP-dependent manner to modulate DNA topology and maintain chromosomes in an underwound state. Negative supercoiling favors strand separation, and DNA replication, transcription, recombination and repair, all of which involve strand separation. Also able to catalyze the interconversion of other topological isomers of dsDNA rings, including catenanes and knotted rings. Type II topoisomerases break and join 2 DNA strands simultaneously in an ATP-dependent manner.</text>
</comment>
<feature type="site" description="Interaction with DNA" evidence="11">
    <location>
        <position position="457"/>
    </location>
</feature>
<evidence type="ECO:0000256" key="7">
    <source>
        <dbReference type="ARBA" id="ARBA00022842"/>
    </source>
</evidence>
<evidence type="ECO:0000256" key="6">
    <source>
        <dbReference type="ARBA" id="ARBA00022840"/>
    </source>
</evidence>
<keyword evidence="7 11" id="KW-0460">Magnesium</keyword>
<dbReference type="Pfam" id="PF02518">
    <property type="entry name" value="HATPase_c"/>
    <property type="match status" value="1"/>
</dbReference>
<comment type="subcellular location">
    <subcellularLocation>
        <location evidence="11">Cytoplasm</location>
    </subcellularLocation>
</comment>
<dbReference type="InterPro" id="IPR049353">
    <property type="entry name" value="GyrB_hook"/>
</dbReference>
<feature type="binding site" evidence="11">
    <location>
        <position position="506"/>
    </location>
    <ligand>
        <name>Mg(2+)</name>
        <dbReference type="ChEBI" id="CHEBI:18420"/>
        <label>1</label>
        <note>catalytic</note>
    </ligand>
</feature>
<protein>
    <recommendedName>
        <fullName evidence="11">DNA gyrase subunit B</fullName>
        <ecNumber evidence="11">5.6.2.2</ecNumber>
    </recommendedName>
</protein>
<dbReference type="OrthoDB" id="9802808at2"/>
<dbReference type="GO" id="GO:0003677">
    <property type="term" value="F:DNA binding"/>
    <property type="evidence" value="ECO:0007669"/>
    <property type="project" value="UniProtKB-KW"/>
</dbReference>
<dbReference type="GO" id="GO:0006261">
    <property type="term" value="P:DNA-templated DNA replication"/>
    <property type="evidence" value="ECO:0007669"/>
    <property type="project" value="UniProtKB-UniRule"/>
</dbReference>
<dbReference type="Pfam" id="PF01751">
    <property type="entry name" value="Toprim"/>
    <property type="match status" value="1"/>
</dbReference>
<evidence type="ECO:0000256" key="2">
    <source>
        <dbReference type="ARBA" id="ARBA00010708"/>
    </source>
</evidence>
<dbReference type="InterPro" id="IPR013506">
    <property type="entry name" value="Topo_IIA_bsu_dom2"/>
</dbReference>
<evidence type="ECO:0000256" key="8">
    <source>
        <dbReference type="ARBA" id="ARBA00023029"/>
    </source>
</evidence>
<proteinExistence type="inferred from homology"/>
<feature type="binding site" evidence="11">
    <location>
        <position position="506"/>
    </location>
    <ligand>
        <name>Mg(2+)</name>
        <dbReference type="ChEBI" id="CHEBI:18420"/>
        <label>2</label>
    </ligand>
</feature>
<evidence type="ECO:0000259" key="12">
    <source>
        <dbReference type="PROSITE" id="PS50880"/>
    </source>
</evidence>
<evidence type="ECO:0000313" key="13">
    <source>
        <dbReference type="EMBL" id="TDL81542.1"/>
    </source>
</evidence>
<dbReference type="InterPro" id="IPR011557">
    <property type="entry name" value="GyrB"/>
</dbReference>
<dbReference type="PANTHER" id="PTHR45866">
    <property type="entry name" value="DNA GYRASE/TOPOISOMERASE SUBUNIT B"/>
    <property type="match status" value="1"/>
</dbReference>
<dbReference type="InterPro" id="IPR020568">
    <property type="entry name" value="Ribosomal_Su5_D2-typ_SF"/>
</dbReference>
<dbReference type="Proteomes" id="UP000295701">
    <property type="component" value="Unassembled WGS sequence"/>
</dbReference>
<dbReference type="PROSITE" id="PS50880">
    <property type="entry name" value="TOPRIM"/>
    <property type="match status" value="1"/>
</dbReference>
<reference evidence="13 14" key="1">
    <citation type="submission" date="2019-03" db="EMBL/GenBank/DDBJ databases">
        <title>Primorskyibacter sp. SS33 isolated from sediments.</title>
        <authorList>
            <person name="Xunke S."/>
        </authorList>
    </citation>
    <scope>NUCLEOTIDE SEQUENCE [LARGE SCALE GENOMIC DNA]</scope>
    <source>
        <strain evidence="13 14">SS33</strain>
    </source>
</reference>
<dbReference type="PROSITE" id="PS00177">
    <property type="entry name" value="TOPOISOMERASE_II"/>
    <property type="match status" value="1"/>
</dbReference>
<dbReference type="InterPro" id="IPR014721">
    <property type="entry name" value="Ribsml_uS5_D2-typ_fold_subgr"/>
</dbReference>
<keyword evidence="5 11" id="KW-0547">Nucleotide-binding</keyword>
<dbReference type="InterPro" id="IPR000565">
    <property type="entry name" value="Topo_IIA_B"/>
</dbReference>
<dbReference type="GO" id="GO:0006265">
    <property type="term" value="P:DNA topological change"/>
    <property type="evidence" value="ECO:0007669"/>
    <property type="project" value="UniProtKB-UniRule"/>
</dbReference>
<comment type="similarity">
    <text evidence="2 11">Belongs to the type II topoisomerase GyrB family.</text>
</comment>
<evidence type="ECO:0000256" key="10">
    <source>
        <dbReference type="ARBA" id="ARBA00023235"/>
    </source>
</evidence>